<organism evidence="1 2">
    <name type="scientific">Streptococcus himalayensis</name>
    <dbReference type="NCBI Taxonomy" id="1888195"/>
    <lineage>
        <taxon>Bacteria</taxon>
        <taxon>Bacillati</taxon>
        <taxon>Bacillota</taxon>
        <taxon>Bacilli</taxon>
        <taxon>Lactobacillales</taxon>
        <taxon>Streptococcaceae</taxon>
        <taxon>Streptococcus</taxon>
    </lineage>
</organism>
<dbReference type="SUPFAM" id="SSF53254">
    <property type="entry name" value="Phosphoglycerate mutase-like"/>
    <property type="match status" value="1"/>
</dbReference>
<dbReference type="InterPro" id="IPR029033">
    <property type="entry name" value="His_PPase_superfam"/>
</dbReference>
<dbReference type="InterPro" id="IPR013078">
    <property type="entry name" value="His_Pase_superF_clade-1"/>
</dbReference>
<dbReference type="RefSeq" id="WP_068990158.1">
    <property type="nucleotide sequence ID" value="NZ_BMJN01000001.1"/>
</dbReference>
<dbReference type="PANTHER" id="PTHR48100">
    <property type="entry name" value="BROAD-SPECIFICITY PHOSPHATASE YOR283W-RELATED"/>
    <property type="match status" value="1"/>
</dbReference>
<gene>
    <name evidence="1" type="primary">yrgI</name>
    <name evidence="1" type="ORF">GCM10011510_01180</name>
</gene>
<dbReference type="GO" id="GO:0005737">
    <property type="term" value="C:cytoplasm"/>
    <property type="evidence" value="ECO:0007669"/>
    <property type="project" value="TreeGrafter"/>
</dbReference>
<reference evidence="1" key="2">
    <citation type="submission" date="2020-09" db="EMBL/GenBank/DDBJ databases">
        <authorList>
            <person name="Sun Q."/>
            <person name="Zhou Y."/>
        </authorList>
    </citation>
    <scope>NUCLEOTIDE SEQUENCE</scope>
    <source>
        <strain evidence="1">CGMCC 1.15533</strain>
    </source>
</reference>
<name>A0A917ECN0_9STRE</name>
<keyword evidence="2" id="KW-1185">Reference proteome</keyword>
<dbReference type="Proteomes" id="UP000660801">
    <property type="component" value="Unassembled WGS sequence"/>
</dbReference>
<dbReference type="InterPro" id="IPR050275">
    <property type="entry name" value="PGM_Phosphatase"/>
</dbReference>
<evidence type="ECO:0000313" key="2">
    <source>
        <dbReference type="Proteomes" id="UP000660801"/>
    </source>
</evidence>
<proteinExistence type="predicted"/>
<dbReference type="EMBL" id="BMJN01000001">
    <property type="protein sequence ID" value="GGE23845.1"/>
    <property type="molecule type" value="Genomic_DNA"/>
</dbReference>
<dbReference type="Pfam" id="PF00300">
    <property type="entry name" value="His_Phos_1"/>
    <property type="match status" value="1"/>
</dbReference>
<accession>A0A917ECN0</accession>
<dbReference type="PIRSF" id="PIRSF000709">
    <property type="entry name" value="6PFK_2-Ptase"/>
    <property type="match status" value="1"/>
</dbReference>
<comment type="caution">
    <text evidence="1">The sequence shown here is derived from an EMBL/GenBank/DDBJ whole genome shotgun (WGS) entry which is preliminary data.</text>
</comment>
<dbReference type="OrthoDB" id="2185101at2"/>
<sequence>MTTVYFVRHCEPNYDNHDDWTRELSSKGLQDCQLVTDFLADKQIDLVLSSPLKRAVDTVKPFAESQNLPLQTISDFRERKIDDVWIEDFNSFTAKQWKDFSYKLANGESLQEVQTRNITALQKCLQDYKGKNIVIGSHGTALSTILHYYKKDFGLTDFLRIKPLMPHIICFEFNQFDCLSITEHILIKGDH</sequence>
<dbReference type="PANTHER" id="PTHR48100:SF59">
    <property type="entry name" value="ADENOSYLCOBALAMIN_ALPHA-RIBAZOLE PHOSPHATASE"/>
    <property type="match status" value="1"/>
</dbReference>
<dbReference type="AlphaFoldDB" id="A0A917ECN0"/>
<evidence type="ECO:0000313" key="1">
    <source>
        <dbReference type="EMBL" id="GGE23845.1"/>
    </source>
</evidence>
<dbReference type="GO" id="GO:0016791">
    <property type="term" value="F:phosphatase activity"/>
    <property type="evidence" value="ECO:0007669"/>
    <property type="project" value="TreeGrafter"/>
</dbReference>
<protein>
    <submittedName>
        <fullName evidence="1">Phosphoglycerate mutase</fullName>
    </submittedName>
</protein>
<dbReference type="CDD" id="cd07067">
    <property type="entry name" value="HP_PGM_like"/>
    <property type="match status" value="1"/>
</dbReference>
<dbReference type="Gene3D" id="3.40.50.1240">
    <property type="entry name" value="Phosphoglycerate mutase-like"/>
    <property type="match status" value="1"/>
</dbReference>
<reference evidence="1" key="1">
    <citation type="journal article" date="2014" name="Int. J. Syst. Evol. Microbiol.">
        <title>Complete genome sequence of Corynebacterium casei LMG S-19264T (=DSM 44701T), isolated from a smear-ripened cheese.</title>
        <authorList>
            <consortium name="US DOE Joint Genome Institute (JGI-PGF)"/>
            <person name="Walter F."/>
            <person name="Albersmeier A."/>
            <person name="Kalinowski J."/>
            <person name="Ruckert C."/>
        </authorList>
    </citation>
    <scope>NUCLEOTIDE SEQUENCE</scope>
    <source>
        <strain evidence="1">CGMCC 1.15533</strain>
    </source>
</reference>